<keyword evidence="2" id="KW-0812">Transmembrane</keyword>
<keyword evidence="3" id="KW-0732">Signal</keyword>
<feature type="region of interest" description="Disordered" evidence="1">
    <location>
        <begin position="45"/>
        <end position="88"/>
    </location>
</feature>
<geneLocation type="mitochondrion" evidence="5"/>
<gene>
    <name evidence="4" type="ORF">PBRA_000233</name>
    <name evidence="5" type="ORF">PLBR_LOCUS4010</name>
</gene>
<dbReference type="AlphaFoldDB" id="A0A0G4IGX4"/>
<name>A0A0G4IGX4_PLABS</name>
<accession>A0A0G4IGX4</accession>
<keyword evidence="2" id="KW-0472">Membrane</keyword>
<keyword evidence="2" id="KW-1133">Transmembrane helix</keyword>
<dbReference type="EMBL" id="OVEO01000006">
    <property type="protein sequence ID" value="SPQ96795.1"/>
    <property type="molecule type" value="Genomic_DNA"/>
</dbReference>
<evidence type="ECO:0000313" key="4">
    <source>
        <dbReference type="EMBL" id="CEO94448.1"/>
    </source>
</evidence>
<evidence type="ECO:0000256" key="1">
    <source>
        <dbReference type="SAM" id="MobiDB-lite"/>
    </source>
</evidence>
<evidence type="ECO:0000256" key="3">
    <source>
        <dbReference type="SAM" id="SignalP"/>
    </source>
</evidence>
<dbReference type="Proteomes" id="UP000290189">
    <property type="component" value="Unassembled WGS sequence"/>
</dbReference>
<reference evidence="4 6" key="1">
    <citation type="submission" date="2015-02" db="EMBL/GenBank/DDBJ databases">
        <authorList>
            <person name="Chooi Y.-H."/>
        </authorList>
    </citation>
    <scope>NUCLEOTIDE SEQUENCE [LARGE SCALE GENOMIC DNA]</scope>
    <source>
        <strain evidence="4">E3</strain>
    </source>
</reference>
<evidence type="ECO:0000313" key="7">
    <source>
        <dbReference type="Proteomes" id="UP000290189"/>
    </source>
</evidence>
<keyword evidence="5" id="KW-0496">Mitochondrion</keyword>
<organism evidence="4 6">
    <name type="scientific">Plasmodiophora brassicae</name>
    <name type="common">Clubroot disease agent</name>
    <dbReference type="NCBI Taxonomy" id="37360"/>
    <lineage>
        <taxon>Eukaryota</taxon>
        <taxon>Sar</taxon>
        <taxon>Rhizaria</taxon>
        <taxon>Endomyxa</taxon>
        <taxon>Phytomyxea</taxon>
        <taxon>Plasmodiophorida</taxon>
        <taxon>Plasmodiophoridae</taxon>
        <taxon>Plasmodiophora</taxon>
    </lineage>
</organism>
<proteinExistence type="predicted"/>
<evidence type="ECO:0000313" key="5">
    <source>
        <dbReference type="EMBL" id="SPQ96795.1"/>
    </source>
</evidence>
<dbReference type="EMBL" id="CDSF01000001">
    <property type="protein sequence ID" value="CEO94448.1"/>
    <property type="molecule type" value="Genomic_DNA"/>
</dbReference>
<feature type="compositionally biased region" description="Gly residues" evidence="1">
    <location>
        <begin position="50"/>
        <end position="60"/>
    </location>
</feature>
<evidence type="ECO:0008006" key="8">
    <source>
        <dbReference type="Google" id="ProtNLM"/>
    </source>
</evidence>
<feature type="transmembrane region" description="Helical" evidence="2">
    <location>
        <begin position="98"/>
        <end position="125"/>
    </location>
</feature>
<evidence type="ECO:0000256" key="2">
    <source>
        <dbReference type="SAM" id="Phobius"/>
    </source>
</evidence>
<reference evidence="5 7" key="2">
    <citation type="submission" date="2018-03" db="EMBL/GenBank/DDBJ databases">
        <authorList>
            <person name="Fogelqvist J."/>
        </authorList>
    </citation>
    <scope>NUCLEOTIDE SEQUENCE [LARGE SCALE GENOMIC DNA]</scope>
</reference>
<keyword evidence="6" id="KW-1185">Reference proteome</keyword>
<dbReference type="Proteomes" id="UP000039324">
    <property type="component" value="Unassembled WGS sequence"/>
</dbReference>
<evidence type="ECO:0000313" key="6">
    <source>
        <dbReference type="Proteomes" id="UP000039324"/>
    </source>
</evidence>
<feature type="chain" id="PRO_5035990654" description="Transmembrane protein" evidence="3">
    <location>
        <begin position="26"/>
        <end position="143"/>
    </location>
</feature>
<sequence length="143" mass="14159">MPSYCKAMLTVLFAVAMLFADLAIAVDNPNDLMAEMGDMKLKLSVPPGAGDAGSGRGITGTGADPASDGVVGSGGPQEAKSTKTKADAGNDTDGLSGVVIALIVVGCLVPILIGICCCFGGLALCTSLCSRTRTSGIVGSNYA</sequence>
<feature type="signal peptide" evidence="3">
    <location>
        <begin position="1"/>
        <end position="25"/>
    </location>
</feature>
<protein>
    <recommendedName>
        <fullName evidence="8">Transmembrane protein</fullName>
    </recommendedName>
</protein>